<dbReference type="InterPro" id="IPR052360">
    <property type="entry name" value="Transcr_Regulatory_Proteins"/>
</dbReference>
<dbReference type="PROSITE" id="PS00463">
    <property type="entry name" value="ZN2_CY6_FUNGAL_1"/>
    <property type="match status" value="1"/>
</dbReference>
<keyword evidence="3" id="KW-0805">Transcription regulation</keyword>
<evidence type="ECO:0000256" key="1">
    <source>
        <dbReference type="ARBA" id="ARBA00022723"/>
    </source>
</evidence>
<dbReference type="AlphaFoldDB" id="A0A3E2HG37"/>
<name>A0A3E2HG37_SCYLI</name>
<proteinExistence type="predicted"/>
<evidence type="ECO:0000259" key="7">
    <source>
        <dbReference type="PROSITE" id="PS50048"/>
    </source>
</evidence>
<feature type="non-terminal residue" evidence="8">
    <location>
        <position position="1"/>
    </location>
</feature>
<protein>
    <recommendedName>
        <fullName evidence="7">Zn(2)-C6 fungal-type domain-containing protein</fullName>
    </recommendedName>
</protein>
<evidence type="ECO:0000256" key="4">
    <source>
        <dbReference type="ARBA" id="ARBA00023125"/>
    </source>
</evidence>
<dbReference type="PROSITE" id="PS50048">
    <property type="entry name" value="ZN2_CY6_FUNGAL_2"/>
    <property type="match status" value="1"/>
</dbReference>
<accession>A0A3E2HG37</accession>
<dbReference type="GO" id="GO:0003677">
    <property type="term" value="F:DNA binding"/>
    <property type="evidence" value="ECO:0007669"/>
    <property type="project" value="UniProtKB-KW"/>
</dbReference>
<feature type="non-terminal residue" evidence="8">
    <location>
        <position position="553"/>
    </location>
</feature>
<dbReference type="GO" id="GO:0008270">
    <property type="term" value="F:zinc ion binding"/>
    <property type="evidence" value="ECO:0007669"/>
    <property type="project" value="InterPro"/>
</dbReference>
<dbReference type="OrthoDB" id="3172332at2759"/>
<evidence type="ECO:0000313" key="9">
    <source>
        <dbReference type="Proteomes" id="UP000258309"/>
    </source>
</evidence>
<reference evidence="8 9" key="1">
    <citation type="submission" date="2018-05" db="EMBL/GenBank/DDBJ databases">
        <title>Draft genome sequence of Scytalidium lignicola DSM 105466, a ubiquitous saprotrophic fungus.</title>
        <authorList>
            <person name="Buettner E."/>
            <person name="Gebauer A.M."/>
            <person name="Hofrichter M."/>
            <person name="Liers C."/>
            <person name="Kellner H."/>
        </authorList>
    </citation>
    <scope>NUCLEOTIDE SEQUENCE [LARGE SCALE GENOMIC DNA]</scope>
    <source>
        <strain evidence="8 9">DSM 105466</strain>
    </source>
</reference>
<dbReference type="Pfam" id="PF00172">
    <property type="entry name" value="Zn_clus"/>
    <property type="match status" value="1"/>
</dbReference>
<evidence type="ECO:0000313" key="8">
    <source>
        <dbReference type="EMBL" id="RFU32386.1"/>
    </source>
</evidence>
<evidence type="ECO:0000256" key="3">
    <source>
        <dbReference type="ARBA" id="ARBA00023015"/>
    </source>
</evidence>
<keyword evidence="5" id="KW-0804">Transcription</keyword>
<organism evidence="8 9">
    <name type="scientific">Scytalidium lignicola</name>
    <name type="common">Hyphomycete</name>
    <dbReference type="NCBI Taxonomy" id="5539"/>
    <lineage>
        <taxon>Eukaryota</taxon>
        <taxon>Fungi</taxon>
        <taxon>Dikarya</taxon>
        <taxon>Ascomycota</taxon>
        <taxon>Pezizomycotina</taxon>
        <taxon>Leotiomycetes</taxon>
        <taxon>Leotiomycetes incertae sedis</taxon>
        <taxon>Scytalidium</taxon>
    </lineage>
</organism>
<dbReference type="Gene3D" id="4.10.240.10">
    <property type="entry name" value="Zn(2)-C6 fungal-type DNA-binding domain"/>
    <property type="match status" value="1"/>
</dbReference>
<dbReference type="InterPro" id="IPR036864">
    <property type="entry name" value="Zn2-C6_fun-type_DNA-bd_sf"/>
</dbReference>
<dbReference type="PANTHER" id="PTHR36206">
    <property type="entry name" value="ASPERCRYPTIN BIOSYNTHESIS CLUSTER-SPECIFIC TRANSCRIPTION REGULATOR ATNN-RELATED"/>
    <property type="match status" value="1"/>
</dbReference>
<dbReference type="EMBL" id="NCSJ02000055">
    <property type="protein sequence ID" value="RFU32386.1"/>
    <property type="molecule type" value="Genomic_DNA"/>
</dbReference>
<dbReference type="SUPFAM" id="SSF57701">
    <property type="entry name" value="Zn2/Cys6 DNA-binding domain"/>
    <property type="match status" value="1"/>
</dbReference>
<dbReference type="SMART" id="SM00066">
    <property type="entry name" value="GAL4"/>
    <property type="match status" value="1"/>
</dbReference>
<dbReference type="CDD" id="cd00067">
    <property type="entry name" value="GAL4"/>
    <property type="match status" value="1"/>
</dbReference>
<dbReference type="PANTHER" id="PTHR36206:SF4">
    <property type="entry name" value="HYPOTHETICAL CONSERVED PROTEIN (EUROFUNG)-RELATED"/>
    <property type="match status" value="1"/>
</dbReference>
<evidence type="ECO:0000256" key="6">
    <source>
        <dbReference type="ARBA" id="ARBA00023242"/>
    </source>
</evidence>
<keyword evidence="9" id="KW-1185">Reference proteome</keyword>
<evidence type="ECO:0000256" key="2">
    <source>
        <dbReference type="ARBA" id="ARBA00022833"/>
    </source>
</evidence>
<dbReference type="Proteomes" id="UP000258309">
    <property type="component" value="Unassembled WGS sequence"/>
</dbReference>
<keyword evidence="4" id="KW-0238">DNA-binding</keyword>
<sequence>MLTMTMVVGDGQKGISVEPMVTKRKRIGGPRSRNGCNTCRIRHVKCDETRPGCVRCANFGRKCDGYEVRDKPAPPRPRTSTKPKAKTVVVRPQTRYILPTTYLYTPESSLSPTPSESIFRDDLEYKYFALFRDEVANELSGTFESVLWKQLVPRACHEESSIRHATIAVAALSQAVKSKHRYGAKSDADRHRVYAEWQYGLSLKALRDAVARGEEAMRTASLACLLIYAFENLQGDLDLALSNVQITLHLLHDWLSRNRNPNRTWFSPAPHILEDAIISAFTRLDTHLMSWITAPQPSPDSMVKYTVTSRYNDIPAAFQSLSEAKDYWEHILNRVFYFMATIPQLKYHAKLTETDIKEPQVFLRKVFYLFEEPASELYRWGEAFEPILQRCRTAAGDEDFIAAHVIKIQSLTINVSMRAAFLDEAASYDMFLPDFCEIIALARALSEHHGFTRDFVFDPGAGVIPCLFMAMAKSTDRDVRKEAVDVLHAIEPRREGVWESGTVACIGEEMLKDLDEDETTLVRLHCLSTTIRMPKCGKEHPNPLLEFDINYRP</sequence>
<keyword evidence="2" id="KW-0862">Zinc</keyword>
<keyword evidence="6" id="KW-0539">Nucleus</keyword>
<dbReference type="InterPro" id="IPR001138">
    <property type="entry name" value="Zn2Cys6_DnaBD"/>
</dbReference>
<evidence type="ECO:0000256" key="5">
    <source>
        <dbReference type="ARBA" id="ARBA00023163"/>
    </source>
</evidence>
<dbReference type="OMA" id="HAYKMME"/>
<comment type="caution">
    <text evidence="8">The sequence shown here is derived from an EMBL/GenBank/DDBJ whole genome shotgun (WGS) entry which is preliminary data.</text>
</comment>
<gene>
    <name evidence="8" type="ORF">B7463_g3897</name>
</gene>
<dbReference type="GO" id="GO:0000981">
    <property type="term" value="F:DNA-binding transcription factor activity, RNA polymerase II-specific"/>
    <property type="evidence" value="ECO:0007669"/>
    <property type="project" value="InterPro"/>
</dbReference>
<feature type="domain" description="Zn(2)-C6 fungal-type" evidence="7">
    <location>
        <begin position="35"/>
        <end position="63"/>
    </location>
</feature>
<keyword evidence="1" id="KW-0479">Metal-binding</keyword>